<dbReference type="InterPro" id="IPR006944">
    <property type="entry name" value="Phage/GTA_portal"/>
</dbReference>
<dbReference type="OrthoDB" id="9765386at2"/>
<accession>A0A495A863</accession>
<protein>
    <submittedName>
        <fullName evidence="1">Phage portal protein</fullName>
    </submittedName>
</protein>
<sequence>MGVVDALSGAFGGLGDRIESVRMSMAPSVEVSPGSTLSGRETRALIEKLSRFTPADLHRTQPNLRAVVDFRARNVAQLGLHVFRPVEQGRERDRTSAAARVLANPNPAQTGYQLMYSLVADMDLYDEAFWVVLNAPGILSIRPLPVADVVERHGSEWNGTLSVDVLLDGKTVRIPAENLIHFRGYSPAYGHKGSSPIEALRDTLTEQVAAQAYRLSVWRNGGLISSYISRPSGAPGWSKEALARFKQDMREFRSGGVQSGGMPLLEDGMKIEAGALNSKEQQYVEAAQLSLATVARTYHVNPAMLGETGGVTYANMREFRKSLYGETLGPLLRMVEDHLNTRLLPMLGVEDGSYFEFNVKEKLRGSFEEEADVLSTATGSGAWMTVNEARATQNLQPVPNGDQVLQPLNMAALGATDTPDGDPAGGKAATVEAKSALVSVKAEPEETQPARIQDLIESHSRRQQAAVTAALNSKADTPWWDGDRWDRELSADLLTLSKVVTAQIGAKTAAQLGYEGDYDLQATVAFLTAVAETRAHMLNEGTRQALEAVVEGTAPEGKTPEDVFTELRESRGAMWGASIAAALAGFAAVEAGRQVHRSGRDTTKTWVVRSKNPRHTHAAMNGQTVGINEKFSNGSDWPGDSKSLPVSEVANCQCSVEITTEDPS</sequence>
<dbReference type="Pfam" id="PF04860">
    <property type="entry name" value="Phage_portal"/>
    <property type="match status" value="1"/>
</dbReference>
<dbReference type="RefSeq" id="WP_121029570.1">
    <property type="nucleotide sequence ID" value="NZ_PNJG02000001.1"/>
</dbReference>
<name>A0A495A863_9MICC</name>
<keyword evidence="2" id="KW-1185">Reference proteome</keyword>
<dbReference type="InterPro" id="IPR006427">
    <property type="entry name" value="Portal_HK97"/>
</dbReference>
<evidence type="ECO:0000313" key="1">
    <source>
        <dbReference type="EMBL" id="RKQ36211.1"/>
    </source>
</evidence>
<reference evidence="1 2" key="1">
    <citation type="submission" date="2018-10" db="EMBL/GenBank/DDBJ databases">
        <title>Kocuria tytouropygialis sp. nov., isolated from the uropygial gland of an American barn owl (Tyto furcata).</title>
        <authorList>
            <person name="Braun M.S."/>
            <person name="Wang E."/>
            <person name="Zimmermann S."/>
            <person name="Wagner H."/>
            <person name="Wink M."/>
        </authorList>
    </citation>
    <scope>NUCLEOTIDE SEQUENCE [LARGE SCALE GENOMIC DNA]</scope>
    <source>
        <strain evidence="1 2">442</strain>
    </source>
</reference>
<dbReference type="Proteomes" id="UP000249516">
    <property type="component" value="Unassembled WGS sequence"/>
</dbReference>
<dbReference type="AlphaFoldDB" id="A0A495A863"/>
<dbReference type="EMBL" id="PNJG02000001">
    <property type="protein sequence ID" value="RKQ36211.1"/>
    <property type="molecule type" value="Genomic_DNA"/>
</dbReference>
<organism evidence="1 2">
    <name type="scientific">Kocuria tytonis</name>
    <dbReference type="NCBI Taxonomy" id="2054280"/>
    <lineage>
        <taxon>Bacteria</taxon>
        <taxon>Bacillati</taxon>
        <taxon>Actinomycetota</taxon>
        <taxon>Actinomycetes</taxon>
        <taxon>Micrococcales</taxon>
        <taxon>Micrococcaceae</taxon>
        <taxon>Kocuria</taxon>
    </lineage>
</organism>
<comment type="caution">
    <text evidence="1">The sequence shown here is derived from an EMBL/GenBank/DDBJ whole genome shotgun (WGS) entry which is preliminary data.</text>
</comment>
<gene>
    <name evidence="1" type="ORF">C1C97_000550</name>
</gene>
<proteinExistence type="predicted"/>
<dbReference type="NCBIfam" id="TIGR01537">
    <property type="entry name" value="portal_HK97"/>
    <property type="match status" value="1"/>
</dbReference>
<evidence type="ECO:0000313" key="2">
    <source>
        <dbReference type="Proteomes" id="UP000249516"/>
    </source>
</evidence>